<name>A0A816ZJE2_9BILA</name>
<dbReference type="Proteomes" id="UP000676336">
    <property type="component" value="Unassembled WGS sequence"/>
</dbReference>
<evidence type="ECO:0000313" key="7">
    <source>
        <dbReference type="EMBL" id="CAF3950785.1"/>
    </source>
</evidence>
<dbReference type="Proteomes" id="UP000663824">
    <property type="component" value="Unassembled WGS sequence"/>
</dbReference>
<proteinExistence type="predicted"/>
<evidence type="ECO:0000259" key="1">
    <source>
        <dbReference type="Pfam" id="PF00646"/>
    </source>
</evidence>
<sequence>MTDHQYKLVQHCIKTQQYYTIKIYSCYFLFHRNIIQRSHNRELRLELPRAIIKKLFGSNPVTVIDVTSTCHVDPSLYDIIIFADKSVIYTRRKSLSEKDYIEQSVHTVKKRKVLPYYVHADLELLRCCGMSQNEIDLFIKKLDDNTEKIDLFNSNKYDQILQKIIDFSDISTRLNCRLVSRKCKAFVDLSSSWHYLRLSKLNQYVNRALSYFQKINIRKLDLSQSVFEAFKCEITNHILLFSLRSLCISTDHSLEVFTLLFRIAPFLQYVNLIQKVGSSSNVKTDQLYDRIKCIICLCQNNLKCLRRLHIQLLSASDQIFLESSSVTSIPISYEIIKC</sequence>
<evidence type="ECO:0000313" key="6">
    <source>
        <dbReference type="EMBL" id="CAF3924568.1"/>
    </source>
</evidence>
<dbReference type="InterPro" id="IPR001810">
    <property type="entry name" value="F-box_dom"/>
</dbReference>
<dbReference type="OrthoDB" id="1107553at2759"/>
<dbReference type="EMBL" id="CAJOBJ010002070">
    <property type="protein sequence ID" value="CAF3909626.1"/>
    <property type="molecule type" value="Genomic_DNA"/>
</dbReference>
<dbReference type="EMBL" id="CAJOBI010002953">
    <property type="protein sequence ID" value="CAF3950785.1"/>
    <property type="molecule type" value="Genomic_DNA"/>
</dbReference>
<dbReference type="Proteomes" id="UP000681967">
    <property type="component" value="Unassembled WGS sequence"/>
</dbReference>
<dbReference type="Pfam" id="PF00646">
    <property type="entry name" value="F-box"/>
    <property type="match status" value="1"/>
</dbReference>
<evidence type="ECO:0000313" key="2">
    <source>
        <dbReference type="EMBL" id="CAF1088980.1"/>
    </source>
</evidence>
<evidence type="ECO:0000313" key="3">
    <source>
        <dbReference type="EMBL" id="CAF1683855.1"/>
    </source>
</evidence>
<reference evidence="4" key="1">
    <citation type="submission" date="2021-02" db="EMBL/GenBank/DDBJ databases">
        <authorList>
            <person name="Nowell W R."/>
        </authorList>
    </citation>
    <scope>NUCLEOTIDE SEQUENCE</scope>
</reference>
<gene>
    <name evidence="6" type="ORF">BYL167_LOCUS9672</name>
    <name evidence="2" type="ORF">CJN711_LOCUS6573</name>
    <name evidence="5" type="ORF">GIL414_LOCUS6995</name>
    <name evidence="3" type="ORF">KQP761_LOCUS37699</name>
    <name evidence="4" type="ORF">MBJ925_LOCUS35292</name>
    <name evidence="7" type="ORF">SMN809_LOCUS9237</name>
</gene>
<evidence type="ECO:0000313" key="4">
    <source>
        <dbReference type="EMBL" id="CAF2199205.1"/>
    </source>
</evidence>
<dbReference type="EMBL" id="CAJNRE010019490">
    <property type="protein sequence ID" value="CAF2199205.1"/>
    <property type="molecule type" value="Genomic_DNA"/>
</dbReference>
<dbReference type="Proteomes" id="UP000663834">
    <property type="component" value="Unassembled WGS sequence"/>
</dbReference>
<organism evidence="4 8">
    <name type="scientific">Rotaria magnacalcarata</name>
    <dbReference type="NCBI Taxonomy" id="392030"/>
    <lineage>
        <taxon>Eukaryota</taxon>
        <taxon>Metazoa</taxon>
        <taxon>Spiralia</taxon>
        <taxon>Gnathifera</taxon>
        <taxon>Rotifera</taxon>
        <taxon>Eurotatoria</taxon>
        <taxon>Bdelloidea</taxon>
        <taxon>Philodinida</taxon>
        <taxon>Philodinidae</taxon>
        <taxon>Rotaria</taxon>
    </lineage>
</organism>
<dbReference type="AlphaFoldDB" id="A0A816ZJE2"/>
<dbReference type="EMBL" id="CAJNOW010021359">
    <property type="protein sequence ID" value="CAF1683855.1"/>
    <property type="molecule type" value="Genomic_DNA"/>
</dbReference>
<protein>
    <recommendedName>
        <fullName evidence="1">F-box domain-containing protein</fullName>
    </recommendedName>
</protein>
<dbReference type="EMBL" id="CAJNOV010002091">
    <property type="protein sequence ID" value="CAF1088980.1"/>
    <property type="molecule type" value="Genomic_DNA"/>
</dbReference>
<feature type="domain" description="F-box" evidence="1">
    <location>
        <begin position="160"/>
        <end position="194"/>
    </location>
</feature>
<evidence type="ECO:0000313" key="8">
    <source>
        <dbReference type="Proteomes" id="UP000663824"/>
    </source>
</evidence>
<dbReference type="EMBL" id="CAJOBH010002811">
    <property type="protein sequence ID" value="CAF3924568.1"/>
    <property type="molecule type" value="Genomic_DNA"/>
</dbReference>
<evidence type="ECO:0000313" key="5">
    <source>
        <dbReference type="EMBL" id="CAF3909626.1"/>
    </source>
</evidence>
<comment type="caution">
    <text evidence="4">The sequence shown here is derived from an EMBL/GenBank/DDBJ whole genome shotgun (WGS) entry which is preliminary data.</text>
</comment>
<accession>A0A816ZJE2</accession>
<dbReference type="Proteomes" id="UP000681720">
    <property type="component" value="Unassembled WGS sequence"/>
</dbReference>
<dbReference type="Proteomes" id="UP000663855">
    <property type="component" value="Unassembled WGS sequence"/>
</dbReference>